<evidence type="ECO:0000256" key="1">
    <source>
        <dbReference type="SAM" id="Phobius"/>
    </source>
</evidence>
<dbReference type="PANTHER" id="PTHR46953">
    <property type="entry name" value="G-PROTEIN COUPLED RECEPTOR MTH-LIKE 1-RELATED"/>
    <property type="match status" value="1"/>
</dbReference>
<dbReference type="InParanoid" id="A0A6L2PWU1"/>
<feature type="transmembrane region" description="Helical" evidence="1">
    <location>
        <begin position="20"/>
        <end position="41"/>
    </location>
</feature>
<keyword evidence="1" id="KW-0812">Transmembrane</keyword>
<evidence type="ECO:0008006" key="4">
    <source>
        <dbReference type="Google" id="ProtNLM"/>
    </source>
</evidence>
<gene>
    <name evidence="2" type="ORF">Cfor_02393</name>
</gene>
<dbReference type="AlphaFoldDB" id="A0A6L2PWU1"/>
<dbReference type="Proteomes" id="UP000502823">
    <property type="component" value="Unassembled WGS sequence"/>
</dbReference>
<dbReference type="PANTHER" id="PTHR46953:SF1">
    <property type="entry name" value="G-PROTEIN COUPLED RECEPTOR MTH-LIKE 1-RELATED"/>
    <property type="match status" value="1"/>
</dbReference>
<evidence type="ECO:0000313" key="2">
    <source>
        <dbReference type="EMBL" id="GFG36090.1"/>
    </source>
</evidence>
<evidence type="ECO:0000313" key="3">
    <source>
        <dbReference type="Proteomes" id="UP000502823"/>
    </source>
</evidence>
<name>A0A6L2PWU1_COPFO</name>
<keyword evidence="1" id="KW-1133">Transmembrane helix</keyword>
<organism evidence="2 3">
    <name type="scientific">Coptotermes formosanus</name>
    <name type="common">Formosan subterranean termite</name>
    <dbReference type="NCBI Taxonomy" id="36987"/>
    <lineage>
        <taxon>Eukaryota</taxon>
        <taxon>Metazoa</taxon>
        <taxon>Ecdysozoa</taxon>
        <taxon>Arthropoda</taxon>
        <taxon>Hexapoda</taxon>
        <taxon>Insecta</taxon>
        <taxon>Pterygota</taxon>
        <taxon>Neoptera</taxon>
        <taxon>Polyneoptera</taxon>
        <taxon>Dictyoptera</taxon>
        <taxon>Blattodea</taxon>
        <taxon>Blattoidea</taxon>
        <taxon>Termitoidae</taxon>
        <taxon>Rhinotermitidae</taxon>
        <taxon>Coptotermes</taxon>
    </lineage>
</organism>
<keyword evidence="1" id="KW-0472">Membrane</keyword>
<protein>
    <recommendedName>
        <fullName evidence="4">G-protein coupled receptors family 2 profile 2 domain-containing protein</fullName>
    </recommendedName>
</protein>
<dbReference type="OrthoDB" id="8191206at2759"/>
<reference evidence="3" key="1">
    <citation type="submission" date="2020-01" db="EMBL/GenBank/DDBJ databases">
        <title>Draft genome sequence of the Termite Coptotermes fromosanus.</title>
        <authorList>
            <person name="Itakura S."/>
            <person name="Yosikawa Y."/>
            <person name="Umezawa K."/>
        </authorList>
    </citation>
    <scope>NUCLEOTIDE SEQUENCE [LARGE SCALE GENOMIC DNA]</scope>
</reference>
<keyword evidence="3" id="KW-1185">Reference proteome</keyword>
<dbReference type="InterPro" id="IPR052808">
    <property type="entry name" value="GPCR_Mth-like"/>
</dbReference>
<proteinExistence type="predicted"/>
<accession>A0A6L2PWU1</accession>
<comment type="caution">
    <text evidence="2">The sequence shown here is derived from an EMBL/GenBank/DDBJ whole genome shotgun (WGS) entry which is preliminary data.</text>
</comment>
<dbReference type="Gene3D" id="1.20.1070.10">
    <property type="entry name" value="Rhodopsin 7-helix transmembrane proteins"/>
    <property type="match status" value="1"/>
</dbReference>
<sequence length="87" mass="9905">MGINWVMEVVSWFAGGPDYIWYVTDTINTLQGVIIFGIFVLEPQVRSRVWKEWGPKLAHVMCRSHTPHDSVVYSSPQDAAVRLTSNI</sequence>
<dbReference type="EMBL" id="BLKM01012280">
    <property type="protein sequence ID" value="GFG36090.1"/>
    <property type="molecule type" value="Genomic_DNA"/>
</dbReference>